<keyword evidence="1" id="KW-1133">Transmembrane helix</keyword>
<dbReference type="Gene3D" id="2.60.40.1630">
    <property type="entry name" value="bacillus anthracis domain"/>
    <property type="match status" value="1"/>
</dbReference>
<dbReference type="Pfam" id="PF18705">
    <property type="entry name" value="DUF5643"/>
    <property type="match status" value="1"/>
</dbReference>
<keyword evidence="5" id="KW-1185">Reference proteome</keyword>
<evidence type="ECO:0000313" key="5">
    <source>
        <dbReference type="Proteomes" id="UP000640786"/>
    </source>
</evidence>
<evidence type="ECO:0000259" key="3">
    <source>
        <dbReference type="Pfam" id="PF18705"/>
    </source>
</evidence>
<accession>A0ABR8R727</accession>
<dbReference type="InterPro" id="IPR025436">
    <property type="entry name" value="DUF4179"/>
</dbReference>
<reference evidence="4 5" key="1">
    <citation type="submission" date="2020-08" db="EMBL/GenBank/DDBJ databases">
        <title>A Genomic Blueprint of the Chicken Gut Microbiome.</title>
        <authorList>
            <person name="Gilroy R."/>
            <person name="Ravi A."/>
            <person name="Getino M."/>
            <person name="Pursley I."/>
            <person name="Horton D.L."/>
            <person name="Alikhan N.-F."/>
            <person name="Baker D."/>
            <person name="Gharbi K."/>
            <person name="Hall N."/>
            <person name="Watson M."/>
            <person name="Adriaenssens E.M."/>
            <person name="Foster-Nyarko E."/>
            <person name="Jarju S."/>
            <person name="Secka A."/>
            <person name="Antonio M."/>
            <person name="Oren A."/>
            <person name="Chaudhuri R."/>
            <person name="La Ragione R.M."/>
            <person name="Hildebrand F."/>
            <person name="Pallen M.J."/>
        </authorList>
    </citation>
    <scope>NUCLEOTIDE SEQUENCE [LARGE SCALE GENOMIC DNA]</scope>
    <source>
        <strain evidence="4 5">Sa2BUA9</strain>
    </source>
</reference>
<dbReference type="InterPro" id="IPR040680">
    <property type="entry name" value="DUF5643"/>
</dbReference>
<keyword evidence="1" id="KW-0812">Transmembrane</keyword>
<gene>
    <name evidence="4" type="ORF">H9650_05685</name>
</gene>
<protein>
    <submittedName>
        <fullName evidence="4">DUF4179 domain-containing protein</fullName>
    </submittedName>
</protein>
<evidence type="ECO:0000259" key="2">
    <source>
        <dbReference type="Pfam" id="PF13786"/>
    </source>
</evidence>
<sequence length="436" mass="48778">MSKQWPDLKKEMDKIHVPLEKLDTIIKNTVQPVKKKKSMIKIVSYSAVGAAVALSVFIGTASVSPAMAKIASQVPLIGTFFNDVQDEGLQIAGQKGLTQIIDQSTKDSGITLTINEIFYDGTRLVLGYTQESLFAIGELERPTIEVNGKEINFSSSSSGKFITPQKYKGMIEINPTEELPEEFELSMRIDAVGLIPGTWKFEYNVKQSNEVIVIRPEVVKMIDAAEVKISSLKIGPAGTDLAVNVMSEEKETNLEPYDIEFFIVDDGGNILDPLGKNGHGDTENGIVTTQLSYLFSPLKEGTKKVRVIPYMLEDKFALEKVIIPLKGQKYPFTLSQGDFGDILVTEIQSNEEQISVYFDIQSDSIYDNRLSRNPLWLEDDQGNSLVLEDSPFAQRIEGNSFKQVFKVSELEKAQIVTFQYPKPIMYEEYEIEVPEQ</sequence>
<feature type="domain" description="DUF5643" evidence="3">
    <location>
        <begin position="213"/>
        <end position="322"/>
    </location>
</feature>
<dbReference type="RefSeq" id="WP_191696781.1">
    <property type="nucleotide sequence ID" value="NZ_JACSQO010000002.1"/>
</dbReference>
<organism evidence="4 5">
    <name type="scientific">Psychrobacillus faecigallinarum</name>
    <dbReference type="NCBI Taxonomy" id="2762235"/>
    <lineage>
        <taxon>Bacteria</taxon>
        <taxon>Bacillati</taxon>
        <taxon>Bacillota</taxon>
        <taxon>Bacilli</taxon>
        <taxon>Bacillales</taxon>
        <taxon>Bacillaceae</taxon>
        <taxon>Psychrobacillus</taxon>
    </lineage>
</organism>
<dbReference type="EMBL" id="JACSQO010000002">
    <property type="protein sequence ID" value="MBD7943605.1"/>
    <property type="molecule type" value="Genomic_DNA"/>
</dbReference>
<evidence type="ECO:0000256" key="1">
    <source>
        <dbReference type="SAM" id="Phobius"/>
    </source>
</evidence>
<proteinExistence type="predicted"/>
<dbReference type="Gene3D" id="2.60.40.1640">
    <property type="entry name" value="Conserved domain protein"/>
    <property type="match status" value="1"/>
</dbReference>
<feature type="transmembrane region" description="Helical" evidence="1">
    <location>
        <begin position="42"/>
        <end position="63"/>
    </location>
</feature>
<keyword evidence="1" id="KW-0472">Membrane</keyword>
<evidence type="ECO:0000313" key="4">
    <source>
        <dbReference type="EMBL" id="MBD7943605.1"/>
    </source>
</evidence>
<dbReference type="Proteomes" id="UP000640786">
    <property type="component" value="Unassembled WGS sequence"/>
</dbReference>
<dbReference type="Pfam" id="PF13786">
    <property type="entry name" value="DUF4179"/>
    <property type="match status" value="1"/>
</dbReference>
<feature type="domain" description="DUF4179" evidence="2">
    <location>
        <begin position="43"/>
        <end position="131"/>
    </location>
</feature>
<comment type="caution">
    <text evidence="4">The sequence shown here is derived from an EMBL/GenBank/DDBJ whole genome shotgun (WGS) entry which is preliminary data.</text>
</comment>
<name>A0ABR8R727_9BACI</name>